<dbReference type="Proteomes" id="UP000003351">
    <property type="component" value="Unassembled WGS sequence"/>
</dbReference>
<organism evidence="1 2">
    <name type="scientific">Streptococcus sanguinis SK115</name>
    <dbReference type="NCBI Taxonomy" id="888810"/>
    <lineage>
        <taxon>Bacteria</taxon>
        <taxon>Bacillati</taxon>
        <taxon>Bacillota</taxon>
        <taxon>Bacilli</taxon>
        <taxon>Lactobacillales</taxon>
        <taxon>Streptococcaceae</taxon>
        <taxon>Streptococcus</taxon>
    </lineage>
</organism>
<sequence>MIYDLVDKNSNEKNAIYRDHPNSLDEKYHILAVLDIRKMIPVAEGAYKKIEFKTLELNYQFLFYKEHKFCKSEQDKIISYASKIYSKTIAKGSALSKFHCDYVALEKALQNYK</sequence>
<dbReference type="EMBL" id="AEXW01000004">
    <property type="protein sequence ID" value="EGD32435.1"/>
    <property type="molecule type" value="Genomic_DNA"/>
</dbReference>
<evidence type="ECO:0000313" key="2">
    <source>
        <dbReference type="Proteomes" id="UP000003351"/>
    </source>
</evidence>
<dbReference type="InterPro" id="IPR053735">
    <property type="entry name" value="Type_III_TA_endoRNase"/>
</dbReference>
<evidence type="ECO:0000313" key="1">
    <source>
        <dbReference type="EMBL" id="EGD32435.1"/>
    </source>
</evidence>
<dbReference type="InterPro" id="IPR025911">
    <property type="entry name" value="ToxN/AbiQ_toxin"/>
</dbReference>
<protein>
    <submittedName>
        <fullName evidence="1">Uncharacterized protein</fullName>
    </submittedName>
</protein>
<dbReference type="AlphaFoldDB" id="F0I6D5"/>
<proteinExistence type="predicted"/>
<name>F0I6D5_STRSA</name>
<comment type="caution">
    <text evidence="1">The sequence shown here is derived from an EMBL/GenBank/DDBJ whole genome shotgun (WGS) entry which is preliminary data.</text>
</comment>
<gene>
    <name evidence="1" type="ORF">HMPREF9382_0368</name>
</gene>
<reference evidence="1 2" key="1">
    <citation type="submission" date="2011-02" db="EMBL/GenBank/DDBJ databases">
        <authorList>
            <person name="Muzny D."/>
            <person name="Qin X."/>
            <person name="Deng J."/>
            <person name="Jiang H."/>
            <person name="Liu Y."/>
            <person name="Qu J."/>
            <person name="Song X.-Z."/>
            <person name="Zhang L."/>
            <person name="Thornton R."/>
            <person name="Coyle M."/>
            <person name="Francisco L."/>
            <person name="Jackson L."/>
            <person name="Javaid M."/>
            <person name="Korchina V."/>
            <person name="Kovar C."/>
            <person name="Mata R."/>
            <person name="Mathew T."/>
            <person name="Ngo R."/>
            <person name="Nguyen L."/>
            <person name="Nguyen N."/>
            <person name="Okwuonu G."/>
            <person name="Ongeri F."/>
            <person name="Pham C."/>
            <person name="Simmons D."/>
            <person name="Wilczek-Boney K."/>
            <person name="Hale W."/>
            <person name="Jakkamsetti A."/>
            <person name="Pham P."/>
            <person name="Ruth R."/>
            <person name="San Lucas F."/>
            <person name="Warren J."/>
            <person name="Zhang J."/>
            <person name="Zhao Z."/>
            <person name="Zhou C."/>
            <person name="Zhu D."/>
            <person name="Lee S."/>
            <person name="Bess C."/>
            <person name="Blankenburg K."/>
            <person name="Forbes L."/>
            <person name="Fu Q."/>
            <person name="Gubbala S."/>
            <person name="Hirani K."/>
            <person name="Jayaseelan J.C."/>
            <person name="Lara F."/>
            <person name="Munidasa M."/>
            <person name="Palculict T."/>
            <person name="Patil S."/>
            <person name="Pu L.-L."/>
            <person name="Saada N."/>
            <person name="Tang L."/>
            <person name="Weissenberger G."/>
            <person name="Zhu Y."/>
            <person name="Hemphill L."/>
            <person name="Shang Y."/>
            <person name="Youmans B."/>
            <person name="Ayvaz T."/>
            <person name="Ross M."/>
            <person name="Santibanez J."/>
            <person name="Aqrawi P."/>
            <person name="Gross S."/>
            <person name="Joshi V."/>
            <person name="Fowler G."/>
            <person name="Nazareth L."/>
            <person name="Reid J."/>
            <person name="Worley K."/>
            <person name="Petrosino J."/>
            <person name="Highlander S."/>
            <person name="Gibbs R."/>
        </authorList>
    </citation>
    <scope>NUCLEOTIDE SEQUENCE [LARGE SCALE GENOMIC DNA]</scope>
    <source>
        <strain evidence="1 2">SK115</strain>
    </source>
</reference>
<dbReference type="HOGENOM" id="CLU_099358_1_0_9"/>
<dbReference type="GO" id="GO:0003723">
    <property type="term" value="F:RNA binding"/>
    <property type="evidence" value="ECO:0007669"/>
    <property type="project" value="InterPro"/>
</dbReference>
<dbReference type="GO" id="GO:0004521">
    <property type="term" value="F:RNA endonuclease activity"/>
    <property type="evidence" value="ECO:0007669"/>
    <property type="project" value="InterPro"/>
</dbReference>
<dbReference type="Pfam" id="PF13958">
    <property type="entry name" value="ToxN_toxin"/>
    <property type="match status" value="1"/>
</dbReference>
<accession>F0I6D5</accession>
<dbReference type="Gene3D" id="3.10.129.130">
    <property type="match status" value="1"/>
</dbReference>